<feature type="non-terminal residue" evidence="1">
    <location>
        <position position="52"/>
    </location>
</feature>
<gene>
    <name evidence="1" type="ORF">METZ01_LOCUS369418</name>
</gene>
<organism evidence="1">
    <name type="scientific">marine metagenome</name>
    <dbReference type="NCBI Taxonomy" id="408172"/>
    <lineage>
        <taxon>unclassified sequences</taxon>
        <taxon>metagenomes</taxon>
        <taxon>ecological metagenomes</taxon>
    </lineage>
</organism>
<protein>
    <submittedName>
        <fullName evidence="1">Uncharacterized protein</fullName>
    </submittedName>
</protein>
<proteinExistence type="predicted"/>
<sequence>MKKITIGIDPGISGGICAYDGKNMTNVQKCPGSPEEMSDSLQEIIKDYGITA</sequence>
<name>A0A382T328_9ZZZZ</name>
<evidence type="ECO:0000313" key="1">
    <source>
        <dbReference type="EMBL" id="SVD16564.1"/>
    </source>
</evidence>
<reference evidence="1" key="1">
    <citation type="submission" date="2018-05" db="EMBL/GenBank/DDBJ databases">
        <authorList>
            <person name="Lanie J.A."/>
            <person name="Ng W.-L."/>
            <person name="Kazmierczak K.M."/>
            <person name="Andrzejewski T.M."/>
            <person name="Davidsen T.M."/>
            <person name="Wayne K.J."/>
            <person name="Tettelin H."/>
            <person name="Glass J.I."/>
            <person name="Rusch D."/>
            <person name="Podicherti R."/>
            <person name="Tsui H.-C.T."/>
            <person name="Winkler M.E."/>
        </authorList>
    </citation>
    <scope>NUCLEOTIDE SEQUENCE</scope>
</reference>
<dbReference type="AlphaFoldDB" id="A0A382T328"/>
<dbReference type="EMBL" id="UINC01133561">
    <property type="protein sequence ID" value="SVD16564.1"/>
    <property type="molecule type" value="Genomic_DNA"/>
</dbReference>
<accession>A0A382T328</accession>